<dbReference type="SUPFAM" id="SSF47384">
    <property type="entry name" value="Homodimeric domain of signal transducing histidine kinase"/>
    <property type="match status" value="1"/>
</dbReference>
<dbReference type="SMART" id="SM00448">
    <property type="entry name" value="REC"/>
    <property type="match status" value="1"/>
</dbReference>
<dbReference type="EMBL" id="JAULSV010000001">
    <property type="protein sequence ID" value="KAK0657681.1"/>
    <property type="molecule type" value="Genomic_DNA"/>
</dbReference>
<proteinExistence type="predicted"/>
<dbReference type="SUPFAM" id="SSF52172">
    <property type="entry name" value="CheY-like"/>
    <property type="match status" value="1"/>
</dbReference>
<dbReference type="SUPFAM" id="SSF55785">
    <property type="entry name" value="PYP-like sensor domain (PAS domain)"/>
    <property type="match status" value="1"/>
</dbReference>
<dbReference type="Pfam" id="PF00072">
    <property type="entry name" value="Response_reg"/>
    <property type="match status" value="1"/>
</dbReference>
<dbReference type="CDD" id="cd00082">
    <property type="entry name" value="HisKA"/>
    <property type="match status" value="1"/>
</dbReference>
<dbReference type="InterPro" id="IPR001789">
    <property type="entry name" value="Sig_transdc_resp-reg_receiver"/>
</dbReference>
<dbReference type="GO" id="GO:0000155">
    <property type="term" value="F:phosphorelay sensor kinase activity"/>
    <property type="evidence" value="ECO:0007669"/>
    <property type="project" value="InterPro"/>
</dbReference>
<dbReference type="Pfam" id="PF00512">
    <property type="entry name" value="HisKA"/>
    <property type="match status" value="1"/>
</dbReference>
<evidence type="ECO:0000259" key="5">
    <source>
        <dbReference type="PROSITE" id="PS50110"/>
    </source>
</evidence>
<dbReference type="CDD" id="cd00130">
    <property type="entry name" value="PAS"/>
    <property type="match status" value="1"/>
</dbReference>
<dbReference type="InterPro" id="IPR058846">
    <property type="entry name" value="PAS-like"/>
</dbReference>
<dbReference type="InterPro" id="IPR003661">
    <property type="entry name" value="HisK_dim/P_dom"/>
</dbReference>
<name>A0AA40CZX5_9PEZI</name>
<dbReference type="Pfam" id="PF02518">
    <property type="entry name" value="HATPase_c"/>
    <property type="match status" value="1"/>
</dbReference>
<dbReference type="InterPro" id="IPR036890">
    <property type="entry name" value="HATPase_C_sf"/>
</dbReference>
<feature type="domain" description="Response regulatory" evidence="5">
    <location>
        <begin position="1140"/>
        <end position="1287"/>
    </location>
</feature>
<feature type="modified residue" description="4-aspartylphosphate" evidence="2">
    <location>
        <position position="1216"/>
    </location>
</feature>
<dbReference type="SUPFAM" id="SSF55874">
    <property type="entry name" value="ATPase domain of HSP90 chaperone/DNA topoisomerase II/histidine kinase"/>
    <property type="match status" value="1"/>
</dbReference>
<dbReference type="InterPro" id="IPR035965">
    <property type="entry name" value="PAS-like_dom_sf"/>
</dbReference>
<protein>
    <submittedName>
        <fullName evidence="7">Uncharacterized protein</fullName>
    </submittedName>
</protein>
<dbReference type="PROSITE" id="PS50112">
    <property type="entry name" value="PAS"/>
    <property type="match status" value="1"/>
</dbReference>
<dbReference type="Pfam" id="PF13188">
    <property type="entry name" value="PAS_8"/>
    <property type="match status" value="1"/>
</dbReference>
<dbReference type="SMART" id="SM00388">
    <property type="entry name" value="HisKA"/>
    <property type="match status" value="1"/>
</dbReference>
<feature type="region of interest" description="Disordered" evidence="3">
    <location>
        <begin position="32"/>
        <end position="72"/>
    </location>
</feature>
<dbReference type="InterPro" id="IPR036097">
    <property type="entry name" value="HisK_dim/P_sf"/>
</dbReference>
<organism evidence="7 8">
    <name type="scientific">Cercophora newfieldiana</name>
    <dbReference type="NCBI Taxonomy" id="92897"/>
    <lineage>
        <taxon>Eukaryota</taxon>
        <taxon>Fungi</taxon>
        <taxon>Dikarya</taxon>
        <taxon>Ascomycota</taxon>
        <taxon>Pezizomycotina</taxon>
        <taxon>Sordariomycetes</taxon>
        <taxon>Sordariomycetidae</taxon>
        <taxon>Sordariales</taxon>
        <taxon>Lasiosphaeriaceae</taxon>
        <taxon>Cercophora</taxon>
    </lineage>
</organism>
<dbReference type="Gene3D" id="3.40.50.2300">
    <property type="match status" value="1"/>
</dbReference>
<evidence type="ECO:0000259" key="6">
    <source>
        <dbReference type="PROSITE" id="PS50112"/>
    </source>
</evidence>
<dbReference type="PROSITE" id="PS50109">
    <property type="entry name" value="HIS_KIN"/>
    <property type="match status" value="1"/>
</dbReference>
<feature type="domain" description="Histidine kinase" evidence="4">
    <location>
        <begin position="817"/>
        <end position="1086"/>
    </location>
</feature>
<evidence type="ECO:0000313" key="7">
    <source>
        <dbReference type="EMBL" id="KAK0657681.1"/>
    </source>
</evidence>
<keyword evidence="1 2" id="KW-0597">Phosphoprotein</keyword>
<dbReference type="InterPro" id="IPR000014">
    <property type="entry name" value="PAS"/>
</dbReference>
<dbReference type="Proteomes" id="UP001174936">
    <property type="component" value="Unassembled WGS sequence"/>
</dbReference>
<gene>
    <name evidence="7" type="ORF">B0T16DRAFT_453116</name>
</gene>
<dbReference type="SMART" id="SM00387">
    <property type="entry name" value="HATPase_c"/>
    <property type="match status" value="1"/>
</dbReference>
<evidence type="ECO:0000313" key="8">
    <source>
        <dbReference type="Proteomes" id="UP001174936"/>
    </source>
</evidence>
<dbReference type="InterPro" id="IPR004358">
    <property type="entry name" value="Sig_transdc_His_kin-like_C"/>
</dbReference>
<evidence type="ECO:0000256" key="3">
    <source>
        <dbReference type="SAM" id="MobiDB-lite"/>
    </source>
</evidence>
<feature type="domain" description="PAS" evidence="6">
    <location>
        <begin position="668"/>
        <end position="738"/>
    </location>
</feature>
<accession>A0AA40CZX5</accession>
<comment type="caution">
    <text evidence="7">The sequence shown here is derived from an EMBL/GenBank/DDBJ whole genome shotgun (WGS) entry which is preliminary data.</text>
</comment>
<dbReference type="Gene3D" id="3.30.450.20">
    <property type="entry name" value="PAS domain"/>
    <property type="match status" value="2"/>
</dbReference>
<dbReference type="CDD" id="cd17546">
    <property type="entry name" value="REC_hyHK_CKI1_RcsC-like"/>
    <property type="match status" value="1"/>
</dbReference>
<dbReference type="Pfam" id="PF26131">
    <property type="entry name" value="PAS-like"/>
    <property type="match status" value="1"/>
</dbReference>
<keyword evidence="8" id="KW-1185">Reference proteome</keyword>
<evidence type="ECO:0000256" key="1">
    <source>
        <dbReference type="ARBA" id="ARBA00022553"/>
    </source>
</evidence>
<dbReference type="PANTHER" id="PTHR43719:SF30">
    <property type="entry name" value="TWO-COMPONENT SYSTEM RESPONSE REGULATOR"/>
    <property type="match status" value="1"/>
</dbReference>
<dbReference type="InterPro" id="IPR005467">
    <property type="entry name" value="His_kinase_dom"/>
</dbReference>
<dbReference type="InterPro" id="IPR011006">
    <property type="entry name" value="CheY-like_superfamily"/>
</dbReference>
<dbReference type="Gene3D" id="3.30.565.10">
    <property type="entry name" value="Histidine kinase-like ATPase, C-terminal domain"/>
    <property type="match status" value="1"/>
</dbReference>
<dbReference type="Gene3D" id="1.10.287.130">
    <property type="match status" value="1"/>
</dbReference>
<evidence type="ECO:0000256" key="2">
    <source>
        <dbReference type="PROSITE-ProRule" id="PRU00169"/>
    </source>
</evidence>
<dbReference type="PROSITE" id="PS50110">
    <property type="entry name" value="RESPONSE_REGULATORY"/>
    <property type="match status" value="1"/>
</dbReference>
<dbReference type="InterPro" id="IPR003594">
    <property type="entry name" value="HATPase_dom"/>
</dbReference>
<dbReference type="PRINTS" id="PR00344">
    <property type="entry name" value="BCTRLSENSOR"/>
</dbReference>
<dbReference type="InterPro" id="IPR050956">
    <property type="entry name" value="2C_system_His_kinase"/>
</dbReference>
<dbReference type="PANTHER" id="PTHR43719">
    <property type="entry name" value="TWO-COMPONENT HISTIDINE KINASE"/>
    <property type="match status" value="1"/>
</dbReference>
<evidence type="ECO:0000259" key="4">
    <source>
        <dbReference type="PROSITE" id="PS50109"/>
    </source>
</evidence>
<feature type="compositionally biased region" description="Low complexity" evidence="3">
    <location>
        <begin position="39"/>
        <end position="55"/>
    </location>
</feature>
<sequence length="1299" mass="143244">MPSHPSSFKALGSAPSIMGAVHEPHEGITTLRLPKGQVSTSSPPRSSGTPGSWTSNELPGISRNPDGRPLTSPAQLFHGLGLMEFLETDPRPAFVIDLDNTADFDTGPIRIVYANASLRAARHILEHLQVDAEDAGHNHEFSRFKAWAVACEPSRESPSSWPQSLEYGGIGWTCSTLRKRFRFVCGNSNVAPVTPSSPSMLPSASSLESQGQIRSRHNDASTPEADYFGVVEDLASPSTARTDTTSMLGSRPGTAMDELVTPGDELSLITSFQSQLQTTFDWTRIPLDDPNLGAHHRLARSIDWRSTSLGPVEDWPADLRILSNMIMGSPHPAAMYWGQDHVAIYNEAYVALAGQKHPQMMGSRYQEAWSEIWSEIGPVMTRAWENGDATMKYDDLLFLTRKGFTEETFFNWALIPLVGGDGNVVAIYNPAFENTRRKISERRMLTLQEIGVKASLARDVKGFWGQMLAGLEYNPFDVPFALVYSVDDGNESEVSSMHSGSLLNPPQIVLEGSLGVPDGHPSAVPLIDLKSSEDGFAPYMRDSMADLSGPVVLSEEDDTLPGHLLEGFAWRGFGDRCRTIVVFPVHPTTAGDSIVGFIVLGINPRRQYDADYQLFVSLLSRQLATSMASVVLFEEEIRRGQRAARLATLNQQELSMQLELRTQEAKESEYRFSKMAEFGPVGMFITDGGGHITYCNNMWWRISGHQNSESSPDSWMLSIRPEDRAGVESVWRRLVEEKLPVTHEFRFNGSRQLKGGHLVDRWALMSAHPKKDDFGALKSIFGCITDIAQQKWAEDFQKRRRDEAVELKRQQENFIDITSHEMRNPLSAILQCADEISSCLNRYKTSEATPETLNLLIDSCVEASNTISLCASHQKRIVDDILTLSKLDSNLLLVTPVDVQPVKVVQNVLKMFEAELVSHNIDGALRIEESIAELGVDWVKLDPSRLRQVMINLMTNAIKFTQGRPVRAITISLGASKDGAAEGLSFIPPRRTDQKDITDAAEWADGEKLFLHVAVTDTGPGLDDDEKKILFQRFSQVSPRTHVQYGGSGLGLFICRILSEMQGGQIGVQSERGDGSTFAFYIKIRKAKTPPQDSPDNSAVPRATPAKLAAAAVSQQPGVKPAGAGYNLQPANIDPAKMLDVLIVEDNLVNQKVLQRQLQLSGNKTHVANHGGEALEALRHSRFWNEGKAAMDKQLRGATLAVSSEDKKNISVILMDLEMPVMDGISCTREIRRLESLGVLTQHIPIIAVTAYARPEQIENAKAAGVDDVISKPFRVPELIPKIEELVAKHNMLPCSSGC</sequence>
<dbReference type="NCBIfam" id="TIGR00229">
    <property type="entry name" value="sensory_box"/>
    <property type="match status" value="1"/>
</dbReference>
<reference evidence="7" key="1">
    <citation type="submission" date="2023-06" db="EMBL/GenBank/DDBJ databases">
        <title>Genome-scale phylogeny and comparative genomics of the fungal order Sordariales.</title>
        <authorList>
            <consortium name="Lawrence Berkeley National Laboratory"/>
            <person name="Hensen N."/>
            <person name="Bonometti L."/>
            <person name="Westerberg I."/>
            <person name="Brannstrom I.O."/>
            <person name="Guillou S."/>
            <person name="Cros-Aarteil S."/>
            <person name="Calhoun S."/>
            <person name="Haridas S."/>
            <person name="Kuo A."/>
            <person name="Mondo S."/>
            <person name="Pangilinan J."/>
            <person name="Riley R."/>
            <person name="Labutti K."/>
            <person name="Andreopoulos B."/>
            <person name="Lipzen A."/>
            <person name="Chen C."/>
            <person name="Yanf M."/>
            <person name="Daum C."/>
            <person name="Ng V."/>
            <person name="Clum A."/>
            <person name="Steindorff A."/>
            <person name="Ohm R."/>
            <person name="Martin F."/>
            <person name="Silar P."/>
            <person name="Natvig D."/>
            <person name="Lalanne C."/>
            <person name="Gautier V."/>
            <person name="Ament-Velasquez S.L."/>
            <person name="Kruys A."/>
            <person name="Hutchinson M.I."/>
            <person name="Powell A.J."/>
            <person name="Barry K."/>
            <person name="Miller A.N."/>
            <person name="Grigoriev I.V."/>
            <person name="Debuchy R."/>
            <person name="Gladieux P."/>
            <person name="Thoren M.H."/>
            <person name="Johannesson H."/>
        </authorList>
    </citation>
    <scope>NUCLEOTIDE SEQUENCE</scope>
    <source>
        <strain evidence="7">SMH2532-1</strain>
    </source>
</reference>